<reference evidence="3 4" key="1">
    <citation type="submission" date="2020-04" db="EMBL/GenBank/DDBJ databases">
        <authorList>
            <person name="Laetsch R D."/>
            <person name="Stevens L."/>
            <person name="Kumar S."/>
            <person name="Blaxter L. M."/>
        </authorList>
    </citation>
    <scope>NUCLEOTIDE SEQUENCE [LARGE SCALE GENOMIC DNA]</scope>
</reference>
<accession>A0A8S1EZR7</accession>
<dbReference type="InterPro" id="IPR019314">
    <property type="entry name" value="BORCS6"/>
</dbReference>
<dbReference type="AlphaFoldDB" id="A0A8S1EZR7"/>
<dbReference type="PANTHER" id="PTHR13440:SF7">
    <property type="entry name" value="BLOC-1 RELATED COMPLEX SUBUNIT 6"/>
    <property type="match status" value="1"/>
</dbReference>
<dbReference type="OrthoDB" id="21270at2759"/>
<dbReference type="GO" id="GO:0099078">
    <property type="term" value="C:BORC complex"/>
    <property type="evidence" value="ECO:0007669"/>
    <property type="project" value="TreeGrafter"/>
</dbReference>
<evidence type="ECO:0000313" key="3">
    <source>
        <dbReference type="EMBL" id="CAB3409209.1"/>
    </source>
</evidence>
<sequence length="168" mass="18639">MDDEDTPTTSSGDTPKFGDSSPEEAKPRQMSFVVADLEERIRESARLDGSSRRGSRPDDIPLPDPNILNDLAQHSKEITSNLDMLLRDMRESLNGMSDLTLESLQCYNAAVEKACDAADANTKSTYAMLAKIEEVNQSMNNVGKLAAQVKEMRRLVELFETLFHGSLK</sequence>
<evidence type="ECO:0000313" key="4">
    <source>
        <dbReference type="Proteomes" id="UP000494206"/>
    </source>
</evidence>
<dbReference type="Proteomes" id="UP000494206">
    <property type="component" value="Unassembled WGS sequence"/>
</dbReference>
<dbReference type="InterPro" id="IPR046465">
    <property type="entry name" value="BORCS6_C"/>
</dbReference>
<feature type="domain" description="BLOC-1-related complex subunit 6 C-terminal helix" evidence="2">
    <location>
        <begin position="61"/>
        <end position="160"/>
    </location>
</feature>
<organism evidence="3 4">
    <name type="scientific">Caenorhabditis bovis</name>
    <dbReference type="NCBI Taxonomy" id="2654633"/>
    <lineage>
        <taxon>Eukaryota</taxon>
        <taxon>Metazoa</taxon>
        <taxon>Ecdysozoa</taxon>
        <taxon>Nematoda</taxon>
        <taxon>Chromadorea</taxon>
        <taxon>Rhabditida</taxon>
        <taxon>Rhabditina</taxon>
        <taxon>Rhabditomorpha</taxon>
        <taxon>Rhabditoidea</taxon>
        <taxon>Rhabditidae</taxon>
        <taxon>Peloderinae</taxon>
        <taxon>Caenorhabditis</taxon>
    </lineage>
</organism>
<comment type="caution">
    <text evidence="3">The sequence shown here is derived from an EMBL/GenBank/DDBJ whole genome shotgun (WGS) entry which is preliminary data.</text>
</comment>
<dbReference type="EMBL" id="CADEPM010000008">
    <property type="protein sequence ID" value="CAB3409209.1"/>
    <property type="molecule type" value="Genomic_DNA"/>
</dbReference>
<dbReference type="PANTHER" id="PTHR13440">
    <property type="entry name" value="BLOC-1 RELATED COMPLEX SUBUNIT 6"/>
    <property type="match status" value="1"/>
</dbReference>
<evidence type="ECO:0000259" key="2">
    <source>
        <dbReference type="Pfam" id="PF10157"/>
    </source>
</evidence>
<feature type="compositionally biased region" description="Basic and acidic residues" evidence="1">
    <location>
        <begin position="37"/>
        <end position="59"/>
    </location>
</feature>
<name>A0A8S1EZR7_9PELO</name>
<evidence type="ECO:0000256" key="1">
    <source>
        <dbReference type="SAM" id="MobiDB-lite"/>
    </source>
</evidence>
<keyword evidence="4" id="KW-1185">Reference proteome</keyword>
<gene>
    <name evidence="3" type="ORF">CBOVIS_LOCUS10891</name>
</gene>
<dbReference type="Pfam" id="PF10157">
    <property type="entry name" value="BORCS6"/>
    <property type="match status" value="1"/>
</dbReference>
<protein>
    <recommendedName>
        <fullName evidence="2">BLOC-1-related complex subunit 6 C-terminal helix domain-containing protein</fullName>
    </recommendedName>
</protein>
<feature type="region of interest" description="Disordered" evidence="1">
    <location>
        <begin position="1"/>
        <end position="64"/>
    </location>
</feature>
<proteinExistence type="predicted"/>
<dbReference type="GO" id="GO:0032418">
    <property type="term" value="P:lysosome localization"/>
    <property type="evidence" value="ECO:0007669"/>
    <property type="project" value="TreeGrafter"/>
</dbReference>